<dbReference type="InParanoid" id="A0A1Z5J9W2"/>
<accession>A0A1Z5J9W2</accession>
<name>A0A1Z5J9W2_FISSO</name>
<keyword evidence="2" id="KW-1185">Reference proteome</keyword>
<sequence length="77" mass="9192">MAMTKWWGKKRHAEAEVTMHVSPYLLNTISPWIPTFPKKVVDRFATWLWPIGTAAGTYYVLSWADHEDHKEQYNHRY</sequence>
<evidence type="ECO:0000313" key="2">
    <source>
        <dbReference type="Proteomes" id="UP000198406"/>
    </source>
</evidence>
<organism evidence="1 2">
    <name type="scientific">Fistulifera solaris</name>
    <name type="common">Oleaginous diatom</name>
    <dbReference type="NCBI Taxonomy" id="1519565"/>
    <lineage>
        <taxon>Eukaryota</taxon>
        <taxon>Sar</taxon>
        <taxon>Stramenopiles</taxon>
        <taxon>Ochrophyta</taxon>
        <taxon>Bacillariophyta</taxon>
        <taxon>Bacillariophyceae</taxon>
        <taxon>Bacillariophycidae</taxon>
        <taxon>Naviculales</taxon>
        <taxon>Naviculaceae</taxon>
        <taxon>Fistulifera</taxon>
    </lineage>
</organism>
<dbReference type="AlphaFoldDB" id="A0A1Z5J9W2"/>
<gene>
    <name evidence="1" type="ORF">FisN_14Lh113</name>
</gene>
<dbReference type="OrthoDB" id="41974at2759"/>
<comment type="caution">
    <text evidence="1">The sequence shown here is derived from an EMBL/GenBank/DDBJ whole genome shotgun (WGS) entry which is preliminary data.</text>
</comment>
<dbReference type="EMBL" id="BDSP01000022">
    <property type="protein sequence ID" value="GAX10608.1"/>
    <property type="molecule type" value="Genomic_DNA"/>
</dbReference>
<dbReference type="Proteomes" id="UP000198406">
    <property type="component" value="Unassembled WGS sequence"/>
</dbReference>
<evidence type="ECO:0000313" key="1">
    <source>
        <dbReference type="EMBL" id="GAX10608.1"/>
    </source>
</evidence>
<reference evidence="1 2" key="1">
    <citation type="journal article" date="2015" name="Plant Cell">
        <title>Oil accumulation by the oleaginous diatom Fistulifera solaris as revealed by the genome and transcriptome.</title>
        <authorList>
            <person name="Tanaka T."/>
            <person name="Maeda Y."/>
            <person name="Veluchamy A."/>
            <person name="Tanaka M."/>
            <person name="Abida H."/>
            <person name="Marechal E."/>
            <person name="Bowler C."/>
            <person name="Muto M."/>
            <person name="Sunaga Y."/>
            <person name="Tanaka M."/>
            <person name="Yoshino T."/>
            <person name="Taniguchi T."/>
            <person name="Fukuda Y."/>
            <person name="Nemoto M."/>
            <person name="Matsumoto M."/>
            <person name="Wong P.S."/>
            <person name="Aburatani S."/>
            <person name="Fujibuchi W."/>
        </authorList>
    </citation>
    <scope>NUCLEOTIDE SEQUENCE [LARGE SCALE GENOMIC DNA]</scope>
    <source>
        <strain evidence="1 2">JPCC DA0580</strain>
    </source>
</reference>
<protein>
    <submittedName>
        <fullName evidence="1">Uncharacterized protein</fullName>
    </submittedName>
</protein>
<proteinExistence type="predicted"/>